<dbReference type="GO" id="GO:0020037">
    <property type="term" value="F:heme binding"/>
    <property type="evidence" value="ECO:0007669"/>
    <property type="project" value="InterPro"/>
</dbReference>
<dbReference type="GO" id="GO:0016705">
    <property type="term" value="F:oxidoreductase activity, acting on paired donors, with incorporation or reduction of molecular oxygen"/>
    <property type="evidence" value="ECO:0007669"/>
    <property type="project" value="InterPro"/>
</dbReference>
<dbReference type="CDD" id="cd20620">
    <property type="entry name" value="CYP132-like"/>
    <property type="match status" value="1"/>
</dbReference>
<evidence type="ECO:0000256" key="4">
    <source>
        <dbReference type="ARBA" id="ARBA00023002"/>
    </source>
</evidence>
<keyword evidence="3 7" id="KW-0479">Metal-binding</keyword>
<evidence type="ECO:0000313" key="10">
    <source>
        <dbReference type="EMBL" id="TNC63491.1"/>
    </source>
</evidence>
<dbReference type="PRINTS" id="PR00463">
    <property type="entry name" value="EP450I"/>
</dbReference>
<gene>
    <name evidence="10" type="ORF">FHG71_19535</name>
</gene>
<dbReference type="InterPro" id="IPR050196">
    <property type="entry name" value="Cytochrome_P450_Monoox"/>
</dbReference>
<comment type="similarity">
    <text evidence="1 8">Belongs to the cytochrome P450 family.</text>
</comment>
<dbReference type="SUPFAM" id="SSF48264">
    <property type="entry name" value="Cytochrome P450"/>
    <property type="match status" value="1"/>
</dbReference>
<evidence type="ECO:0000256" key="9">
    <source>
        <dbReference type="SAM" id="MobiDB-lite"/>
    </source>
</evidence>
<dbReference type="Pfam" id="PF00067">
    <property type="entry name" value="p450"/>
    <property type="match status" value="1"/>
</dbReference>
<evidence type="ECO:0000256" key="6">
    <source>
        <dbReference type="ARBA" id="ARBA00023033"/>
    </source>
</evidence>
<dbReference type="OrthoDB" id="9801155at2"/>
<dbReference type="Gene3D" id="1.10.630.10">
    <property type="entry name" value="Cytochrome P450"/>
    <property type="match status" value="1"/>
</dbReference>
<comment type="cofactor">
    <cofactor evidence="7">
        <name>heme</name>
        <dbReference type="ChEBI" id="CHEBI:30413"/>
    </cofactor>
</comment>
<keyword evidence="5 7" id="KW-0408">Iron</keyword>
<accession>A0A5C4NAW4</accession>
<dbReference type="EMBL" id="VDFV01000050">
    <property type="protein sequence ID" value="TNC63491.1"/>
    <property type="molecule type" value="Genomic_DNA"/>
</dbReference>
<dbReference type="InterPro" id="IPR002401">
    <property type="entry name" value="Cyt_P450_E_grp-I"/>
</dbReference>
<dbReference type="RefSeq" id="WP_139083375.1">
    <property type="nucleotide sequence ID" value="NZ_VDFV01000050.1"/>
</dbReference>
<evidence type="ECO:0000256" key="1">
    <source>
        <dbReference type="ARBA" id="ARBA00010617"/>
    </source>
</evidence>
<keyword evidence="4 8" id="KW-0560">Oxidoreductase</keyword>
<evidence type="ECO:0000256" key="3">
    <source>
        <dbReference type="ARBA" id="ARBA00022723"/>
    </source>
</evidence>
<dbReference type="InterPro" id="IPR001128">
    <property type="entry name" value="Cyt_P450"/>
</dbReference>
<dbReference type="InterPro" id="IPR036396">
    <property type="entry name" value="Cyt_P450_sf"/>
</dbReference>
<keyword evidence="11" id="KW-1185">Reference proteome</keyword>
<dbReference type="PRINTS" id="PR00385">
    <property type="entry name" value="P450"/>
</dbReference>
<dbReference type="PANTHER" id="PTHR24291">
    <property type="entry name" value="CYTOCHROME P450 FAMILY 4"/>
    <property type="match status" value="1"/>
</dbReference>
<comment type="caution">
    <text evidence="10">The sequence shown here is derived from an EMBL/GenBank/DDBJ whole genome shotgun (WGS) entry which is preliminary data.</text>
</comment>
<dbReference type="Proteomes" id="UP000305709">
    <property type="component" value="Unassembled WGS sequence"/>
</dbReference>
<keyword evidence="2 7" id="KW-0349">Heme</keyword>
<dbReference type="PANTHER" id="PTHR24291:SF50">
    <property type="entry name" value="BIFUNCTIONAL ALBAFLAVENONE MONOOXYGENASE_TERPENE SYNTHASE"/>
    <property type="match status" value="1"/>
</dbReference>
<sequence>MTDIASEIPEPREPRAGPRPVGPPALPFLGHVFDYSRDPLGFWTRTARHYGDIVPLNFAGWPGLLVSDVDAIEDILVRDHRSYIKHQLMWRHATALFGQGLLTSEGAFWQRQRRLAAPPFAGRQLLAYDAGIVGATSRMLEGWRDGETLDVHSRMMNLTLRIVANTLFDTELEGDVADLEQALDVLAAELEARFSRPFVIPDYVPLPGNRRYRRAIRTVEAVVTRMIAARRAEGCEKRNDLLSRLMAARDENGQPMSDTRLRDEAVTLLLAGHETTAVALSWTWYLIGQRPEVRARMTAEIDQAIGGRPATSGDLPNLGFTENVLMEAMRLYPPAWTIGRQSTKATVIGGHAYPAGTSVFISPWILHRDERHFDRADEFRPDRWSGDLAQRLPRFAYMPFGGGPRICIGQRFAMMEAMLILATMLQHVDAEWQGMSAITPQPSITLRPIGGVQLRVRRRSAGSRGND</sequence>
<evidence type="ECO:0000313" key="11">
    <source>
        <dbReference type="Proteomes" id="UP000305709"/>
    </source>
</evidence>
<dbReference type="GO" id="GO:0005506">
    <property type="term" value="F:iron ion binding"/>
    <property type="evidence" value="ECO:0007669"/>
    <property type="project" value="InterPro"/>
</dbReference>
<dbReference type="GO" id="GO:0004497">
    <property type="term" value="F:monooxygenase activity"/>
    <property type="evidence" value="ECO:0007669"/>
    <property type="project" value="UniProtKB-KW"/>
</dbReference>
<dbReference type="PROSITE" id="PS00086">
    <property type="entry name" value="CYTOCHROME_P450"/>
    <property type="match status" value="1"/>
</dbReference>
<evidence type="ECO:0000256" key="5">
    <source>
        <dbReference type="ARBA" id="ARBA00023004"/>
    </source>
</evidence>
<evidence type="ECO:0000256" key="8">
    <source>
        <dbReference type="RuleBase" id="RU000461"/>
    </source>
</evidence>
<proteinExistence type="inferred from homology"/>
<feature type="binding site" description="axial binding residue" evidence="7">
    <location>
        <position position="407"/>
    </location>
    <ligand>
        <name>heme</name>
        <dbReference type="ChEBI" id="CHEBI:30413"/>
    </ligand>
    <ligandPart>
        <name>Fe</name>
        <dbReference type="ChEBI" id="CHEBI:18248"/>
    </ligandPart>
</feature>
<evidence type="ECO:0000256" key="7">
    <source>
        <dbReference type="PIRSR" id="PIRSR602401-1"/>
    </source>
</evidence>
<evidence type="ECO:0000256" key="2">
    <source>
        <dbReference type="ARBA" id="ARBA00022617"/>
    </source>
</evidence>
<dbReference type="AlphaFoldDB" id="A0A5C4NAW4"/>
<name>A0A5C4NAW4_9RHOB</name>
<keyword evidence="6 8" id="KW-0503">Monooxygenase</keyword>
<protein>
    <submittedName>
        <fullName evidence="10">Cytochrome P450</fullName>
    </submittedName>
</protein>
<reference evidence="10 11" key="1">
    <citation type="submission" date="2019-06" db="EMBL/GenBank/DDBJ databases">
        <authorList>
            <person name="Jiang L."/>
        </authorList>
    </citation>
    <scope>NUCLEOTIDE SEQUENCE [LARGE SCALE GENOMIC DNA]</scope>
    <source>
        <strain evidence="10 11">YIM 48858</strain>
    </source>
</reference>
<organism evidence="10 11">
    <name type="scientific">Rubellimicrobium roseum</name>
    <dbReference type="NCBI Taxonomy" id="687525"/>
    <lineage>
        <taxon>Bacteria</taxon>
        <taxon>Pseudomonadati</taxon>
        <taxon>Pseudomonadota</taxon>
        <taxon>Alphaproteobacteria</taxon>
        <taxon>Rhodobacterales</taxon>
        <taxon>Roseobacteraceae</taxon>
        <taxon>Rubellimicrobium</taxon>
    </lineage>
</organism>
<feature type="region of interest" description="Disordered" evidence="9">
    <location>
        <begin position="1"/>
        <end position="21"/>
    </location>
</feature>
<dbReference type="InterPro" id="IPR017972">
    <property type="entry name" value="Cyt_P450_CS"/>
</dbReference>